<evidence type="ECO:0000259" key="1">
    <source>
        <dbReference type="SMART" id="SM00256"/>
    </source>
</evidence>
<dbReference type="GO" id="GO:0019005">
    <property type="term" value="C:SCF ubiquitin ligase complex"/>
    <property type="evidence" value="ECO:0007669"/>
    <property type="project" value="InterPro"/>
</dbReference>
<reference evidence="3" key="1">
    <citation type="submission" date="2025-08" db="UniProtKB">
        <authorList>
            <consortium name="RefSeq"/>
        </authorList>
    </citation>
    <scope>IDENTIFICATION</scope>
    <source>
        <strain evidence="3">OHB3-1</strain>
    </source>
</reference>
<dbReference type="GO" id="GO:0009740">
    <property type="term" value="P:gibberellic acid mediated signaling pathway"/>
    <property type="evidence" value="ECO:0007669"/>
    <property type="project" value="TreeGrafter"/>
</dbReference>
<dbReference type="GO" id="GO:0009937">
    <property type="term" value="P:regulation of gibberellic acid mediated signaling pathway"/>
    <property type="evidence" value="ECO:0007669"/>
    <property type="project" value="InterPro"/>
</dbReference>
<name>A0A6J1C339_MOMCH</name>
<protein>
    <submittedName>
        <fullName evidence="3">F-box protein SNE-like</fullName>
    </submittedName>
</protein>
<dbReference type="InterPro" id="IPR001810">
    <property type="entry name" value="F-box_dom"/>
</dbReference>
<evidence type="ECO:0000313" key="2">
    <source>
        <dbReference type="Proteomes" id="UP000504603"/>
    </source>
</evidence>
<gene>
    <name evidence="3" type="primary">LOC111007919</name>
</gene>
<dbReference type="OrthoDB" id="2095648at2759"/>
<dbReference type="Proteomes" id="UP000504603">
    <property type="component" value="Unplaced"/>
</dbReference>
<dbReference type="AlphaFoldDB" id="A0A6J1C339"/>
<sequence>MQRNAAEKNNKIKKKKNFKFSINDHLDVLTEILRRLDGPSLCAAACVCRLWCALARNDDSLWEHLCLRHASSPPPSALRSVVLALGGYKRLYMLCLRPLLATFNRRRSHFVRRVSTLQDHLQLSLSLFSVDCYERSGRIAGDAAAAAPSLRFLCKPVNV</sequence>
<dbReference type="SMART" id="SM00256">
    <property type="entry name" value="FBOX"/>
    <property type="match status" value="1"/>
</dbReference>
<dbReference type="PANTHER" id="PTHR47750:SF1">
    <property type="entry name" value="F-BOX PROTEIN SNE"/>
    <property type="match status" value="1"/>
</dbReference>
<evidence type="ECO:0000313" key="3">
    <source>
        <dbReference type="RefSeq" id="XP_022136160.1"/>
    </source>
</evidence>
<dbReference type="Pfam" id="PF12937">
    <property type="entry name" value="F-box-like"/>
    <property type="match status" value="1"/>
</dbReference>
<feature type="domain" description="F-box" evidence="1">
    <location>
        <begin position="26"/>
        <end position="64"/>
    </location>
</feature>
<dbReference type="Gene3D" id="1.20.1280.50">
    <property type="match status" value="1"/>
</dbReference>
<keyword evidence="2" id="KW-1185">Reference proteome</keyword>
<dbReference type="InterPro" id="IPR044184">
    <property type="entry name" value="SNE/GID2"/>
</dbReference>
<organism evidence="2 3">
    <name type="scientific">Momordica charantia</name>
    <name type="common">Bitter gourd</name>
    <name type="synonym">Balsam pear</name>
    <dbReference type="NCBI Taxonomy" id="3673"/>
    <lineage>
        <taxon>Eukaryota</taxon>
        <taxon>Viridiplantae</taxon>
        <taxon>Streptophyta</taxon>
        <taxon>Embryophyta</taxon>
        <taxon>Tracheophyta</taxon>
        <taxon>Spermatophyta</taxon>
        <taxon>Magnoliopsida</taxon>
        <taxon>eudicotyledons</taxon>
        <taxon>Gunneridae</taxon>
        <taxon>Pentapetalae</taxon>
        <taxon>rosids</taxon>
        <taxon>fabids</taxon>
        <taxon>Cucurbitales</taxon>
        <taxon>Cucurbitaceae</taxon>
        <taxon>Momordiceae</taxon>
        <taxon>Momordica</taxon>
    </lineage>
</organism>
<dbReference type="RefSeq" id="XP_022136160.1">
    <property type="nucleotide sequence ID" value="XM_022280468.1"/>
</dbReference>
<dbReference type="GeneID" id="111007919"/>
<dbReference type="KEGG" id="mcha:111007919"/>
<dbReference type="PANTHER" id="PTHR47750">
    <property type="entry name" value="F-BOX PROTEIN SNE"/>
    <property type="match status" value="1"/>
</dbReference>
<dbReference type="SUPFAM" id="SSF81383">
    <property type="entry name" value="F-box domain"/>
    <property type="match status" value="1"/>
</dbReference>
<dbReference type="InterPro" id="IPR036047">
    <property type="entry name" value="F-box-like_dom_sf"/>
</dbReference>
<proteinExistence type="predicted"/>
<accession>A0A6J1C339</accession>